<dbReference type="GO" id="GO:0022857">
    <property type="term" value="F:transmembrane transporter activity"/>
    <property type="evidence" value="ECO:0007669"/>
    <property type="project" value="InterPro"/>
</dbReference>
<gene>
    <name evidence="3" type="ORF">SDC9_47333</name>
</gene>
<dbReference type="InterPro" id="IPR052528">
    <property type="entry name" value="Sugar_transport-like"/>
</dbReference>
<dbReference type="EMBL" id="VSSQ01000773">
    <property type="protein sequence ID" value="MPM01095.1"/>
    <property type="molecule type" value="Genomic_DNA"/>
</dbReference>
<feature type="transmembrane region" description="Helical" evidence="1">
    <location>
        <begin position="176"/>
        <end position="199"/>
    </location>
</feature>
<evidence type="ECO:0000256" key="1">
    <source>
        <dbReference type="SAM" id="Phobius"/>
    </source>
</evidence>
<comment type="caution">
    <text evidence="3">The sequence shown here is derived from an EMBL/GenBank/DDBJ whole genome shotgun (WGS) entry which is preliminary data.</text>
</comment>
<feature type="transmembrane region" description="Helical" evidence="1">
    <location>
        <begin position="86"/>
        <end position="112"/>
    </location>
</feature>
<feature type="transmembrane region" description="Helical" evidence="1">
    <location>
        <begin position="152"/>
        <end position="170"/>
    </location>
</feature>
<dbReference type="AlphaFoldDB" id="A0A644WB99"/>
<feature type="transmembrane region" description="Helical" evidence="1">
    <location>
        <begin position="307"/>
        <end position="335"/>
    </location>
</feature>
<accession>A0A644WB99</accession>
<evidence type="ECO:0000313" key="3">
    <source>
        <dbReference type="EMBL" id="MPM01095.1"/>
    </source>
</evidence>
<feature type="transmembrane region" description="Helical" evidence="1">
    <location>
        <begin position="252"/>
        <end position="271"/>
    </location>
</feature>
<sequence length="406" mass="44806">MHTKKPSIYSGDKGVKTFLATILFSGLAYGFYRGIQDNYLAEIVRISEFERGIVEFFRELPGLMLVFILAWMYRLSETKVFKIGTAIMLGGVLGLLLLGSSKVVVILFMVVFSTGEHMVMPIKSSMSLSYAKSDKGGASLGVTSSISHGGNIIGYMLVSLLFVVLASLGYQRDSLLGFRIVFLIAAILLLLSTMIALSMKDKGKQVKRSRLYYHKKYNKFYMLEIFYGARKQIFLTFAPYALILFYGADTSVIAMLLAVCAVFGMLLSPAIGALVDKLGYKKIMVADTLILVVVCILYGYAHRLFPMHIAFIVVCVNFVLDSIISLASMATNVYVRDLSTSREELTATLTTGISVNHLISVMIALLGGYIWKTLGIEVLFTLSAVLGVINSIFAATIKKPEQRTLY</sequence>
<dbReference type="PANTHER" id="PTHR23526:SF2">
    <property type="entry name" value="MAJOR FACILITATOR SUPERFAMILY (MFS) PROFILE DOMAIN-CONTAINING PROTEIN"/>
    <property type="match status" value="1"/>
</dbReference>
<feature type="domain" description="Major facilitator superfamily (MFS) profile" evidence="2">
    <location>
        <begin position="181"/>
        <end position="406"/>
    </location>
</feature>
<feature type="transmembrane region" description="Helical" evidence="1">
    <location>
        <begin position="376"/>
        <end position="397"/>
    </location>
</feature>
<dbReference type="InterPro" id="IPR036259">
    <property type="entry name" value="MFS_trans_sf"/>
</dbReference>
<feature type="transmembrane region" description="Helical" evidence="1">
    <location>
        <begin position="15"/>
        <end position="35"/>
    </location>
</feature>
<feature type="transmembrane region" description="Helical" evidence="1">
    <location>
        <begin position="283"/>
        <end position="301"/>
    </location>
</feature>
<protein>
    <recommendedName>
        <fullName evidence="2">Major facilitator superfamily (MFS) profile domain-containing protein</fullName>
    </recommendedName>
</protein>
<dbReference type="SUPFAM" id="SSF103473">
    <property type="entry name" value="MFS general substrate transporter"/>
    <property type="match status" value="1"/>
</dbReference>
<dbReference type="InterPro" id="IPR020846">
    <property type="entry name" value="MFS_dom"/>
</dbReference>
<proteinExistence type="predicted"/>
<dbReference type="Pfam" id="PF07690">
    <property type="entry name" value="MFS_1"/>
    <property type="match status" value="1"/>
</dbReference>
<name>A0A644WB99_9ZZZZ</name>
<keyword evidence="1" id="KW-0472">Membrane</keyword>
<feature type="transmembrane region" description="Helical" evidence="1">
    <location>
        <begin position="220"/>
        <end position="246"/>
    </location>
</feature>
<dbReference type="PROSITE" id="PS50850">
    <property type="entry name" value="MFS"/>
    <property type="match status" value="1"/>
</dbReference>
<keyword evidence="1" id="KW-0812">Transmembrane</keyword>
<dbReference type="InterPro" id="IPR011701">
    <property type="entry name" value="MFS"/>
</dbReference>
<evidence type="ECO:0000259" key="2">
    <source>
        <dbReference type="PROSITE" id="PS50850"/>
    </source>
</evidence>
<feature type="transmembrane region" description="Helical" evidence="1">
    <location>
        <begin position="347"/>
        <end position="370"/>
    </location>
</feature>
<dbReference type="PANTHER" id="PTHR23526">
    <property type="entry name" value="INTEGRAL MEMBRANE TRANSPORT PROTEIN-RELATED"/>
    <property type="match status" value="1"/>
</dbReference>
<reference evidence="3" key="1">
    <citation type="submission" date="2019-08" db="EMBL/GenBank/DDBJ databases">
        <authorList>
            <person name="Kucharzyk K."/>
            <person name="Murdoch R.W."/>
            <person name="Higgins S."/>
            <person name="Loffler F."/>
        </authorList>
    </citation>
    <scope>NUCLEOTIDE SEQUENCE</scope>
</reference>
<organism evidence="3">
    <name type="scientific">bioreactor metagenome</name>
    <dbReference type="NCBI Taxonomy" id="1076179"/>
    <lineage>
        <taxon>unclassified sequences</taxon>
        <taxon>metagenomes</taxon>
        <taxon>ecological metagenomes</taxon>
    </lineage>
</organism>
<keyword evidence="1" id="KW-1133">Transmembrane helix</keyword>
<dbReference type="Gene3D" id="1.20.1250.20">
    <property type="entry name" value="MFS general substrate transporter like domains"/>
    <property type="match status" value="2"/>
</dbReference>